<feature type="domain" description="Serine aminopeptidase S33" evidence="2">
    <location>
        <begin position="79"/>
        <end position="282"/>
    </location>
</feature>
<proteinExistence type="predicted"/>
<evidence type="ECO:0000259" key="2">
    <source>
        <dbReference type="Pfam" id="PF12146"/>
    </source>
</evidence>
<organism evidence="3 4">
    <name type="scientific">Cellulomonas cellasea</name>
    <dbReference type="NCBI Taxonomy" id="43670"/>
    <lineage>
        <taxon>Bacteria</taxon>
        <taxon>Bacillati</taxon>
        <taxon>Actinomycetota</taxon>
        <taxon>Actinomycetes</taxon>
        <taxon>Micrococcales</taxon>
        <taxon>Cellulomonadaceae</taxon>
        <taxon>Cellulomonas</taxon>
    </lineage>
</organism>
<dbReference type="GO" id="GO:0016787">
    <property type="term" value="F:hydrolase activity"/>
    <property type="evidence" value="ECO:0007669"/>
    <property type="project" value="UniProtKB-KW"/>
</dbReference>
<accession>A0A7W4YDH6</accession>
<dbReference type="PANTHER" id="PTHR42886:SF53">
    <property type="entry name" value="ALPHA_BETA-HYDROLASES SUPERFAMILY PROTEIN"/>
    <property type="match status" value="1"/>
</dbReference>
<dbReference type="PANTHER" id="PTHR42886">
    <property type="entry name" value="RE40534P-RELATED"/>
    <property type="match status" value="1"/>
</dbReference>
<name>A0A7W4YDH6_9CELL</name>
<dbReference type="RefSeq" id="WP_183297342.1">
    <property type="nucleotide sequence ID" value="NZ_JACHVX010000005.1"/>
</dbReference>
<dbReference type="InterPro" id="IPR022742">
    <property type="entry name" value="Hydrolase_4"/>
</dbReference>
<dbReference type="InterPro" id="IPR029058">
    <property type="entry name" value="AB_hydrolase_fold"/>
</dbReference>
<gene>
    <name evidence="3" type="ORF">FHR80_003499</name>
</gene>
<evidence type="ECO:0000313" key="3">
    <source>
        <dbReference type="EMBL" id="MBB2924566.1"/>
    </source>
</evidence>
<dbReference type="Pfam" id="PF12146">
    <property type="entry name" value="Hydrolase_4"/>
    <property type="match status" value="1"/>
</dbReference>
<comment type="caution">
    <text evidence="3">The sequence shown here is derived from an EMBL/GenBank/DDBJ whole genome shotgun (WGS) entry which is preliminary data.</text>
</comment>
<dbReference type="AlphaFoldDB" id="A0A7W4YDH6"/>
<sequence>MLDDAQTPDHVHAPASGHPGGRAATGRPPVAVGEPVPDVLGAGWTARTIHLRPDAQGEAVATLVHREVDPVGDGPEPTSRRAVLYVHGFVDYFFQAHVGDAFAAHGEDFYALDLRGYGRSLRPWQAPNYVTELAAYAEELDAAVALLREDHDQVVVLGHSTGGLVASLWAHARRASGPVDALVLNSPYLDLRGTWFERTVLTRVIDVVGRPAPRLVVGRIAEHYGTALHSATGGEWEFDLAWKPHEGFPARAGWVRTVRRAHRRIARGLAVDCPVLVLSSDASGPKDRWHEQLLTTDSVLDVAHIAGLASRLGPDVTYVPVPGGAHDLALSPEPARSRYLTEVLDFLDTRLGTLRAP</sequence>
<keyword evidence="3" id="KW-0378">Hydrolase</keyword>
<dbReference type="EMBL" id="JACHVX010000005">
    <property type="protein sequence ID" value="MBB2924566.1"/>
    <property type="molecule type" value="Genomic_DNA"/>
</dbReference>
<evidence type="ECO:0000313" key="4">
    <source>
        <dbReference type="Proteomes" id="UP000518206"/>
    </source>
</evidence>
<reference evidence="3 4" key="1">
    <citation type="submission" date="2020-08" db="EMBL/GenBank/DDBJ databases">
        <title>The Agave Microbiome: Exploring the role of microbial communities in plant adaptations to desert environments.</title>
        <authorList>
            <person name="Partida-Martinez L.P."/>
        </authorList>
    </citation>
    <scope>NUCLEOTIDE SEQUENCE [LARGE SCALE GENOMIC DNA]</scope>
    <source>
        <strain evidence="3 4">RAS26</strain>
    </source>
</reference>
<dbReference type="SUPFAM" id="SSF53474">
    <property type="entry name" value="alpha/beta-Hydrolases"/>
    <property type="match status" value="1"/>
</dbReference>
<protein>
    <submittedName>
        <fullName evidence="3">Alpha-beta hydrolase superfamily lysophospholipase</fullName>
    </submittedName>
</protein>
<dbReference type="Gene3D" id="3.40.50.1820">
    <property type="entry name" value="alpha/beta hydrolase"/>
    <property type="match status" value="1"/>
</dbReference>
<dbReference type="Proteomes" id="UP000518206">
    <property type="component" value="Unassembled WGS sequence"/>
</dbReference>
<feature type="region of interest" description="Disordered" evidence="1">
    <location>
        <begin position="1"/>
        <end position="36"/>
    </location>
</feature>
<reference evidence="3 4" key="2">
    <citation type="submission" date="2020-08" db="EMBL/GenBank/DDBJ databases">
        <authorList>
            <person name="Partida-Martinez L."/>
            <person name="Huntemann M."/>
            <person name="Clum A."/>
            <person name="Wang J."/>
            <person name="Palaniappan K."/>
            <person name="Ritter S."/>
            <person name="Chen I.-M."/>
            <person name="Stamatis D."/>
            <person name="Reddy T."/>
            <person name="O'Malley R."/>
            <person name="Daum C."/>
            <person name="Shapiro N."/>
            <person name="Ivanova N."/>
            <person name="Kyrpides N."/>
            <person name="Woyke T."/>
        </authorList>
    </citation>
    <scope>NUCLEOTIDE SEQUENCE [LARGE SCALE GENOMIC DNA]</scope>
    <source>
        <strain evidence="3 4">RAS26</strain>
    </source>
</reference>
<evidence type="ECO:0000256" key="1">
    <source>
        <dbReference type="SAM" id="MobiDB-lite"/>
    </source>
</evidence>